<sequence length="239" mass="26712">MSASGKYSAQSNAKKPQAPYSTKYRLRRGPVYHYVVANRMMSRSDEATWVSLRPGIEVQCSYQPTRHGPVGGLCDGKCLIKGGWDEDGYYDPNINCSVAGCVGPDRSASSSNTQEWQRDKEEHIRLHFSNAPSMECFPHHSGVLNNSTDSSFSSRKRMLNNSIDPSFSSEYLSDISGLHQGLQTNAIDEPIILLEHNLSYIGSWIQEQEEPPQWIHGPRTASKPSALFLDLTWNSLSSR</sequence>
<accession>A0A3N4HW34</accession>
<keyword evidence="3" id="KW-1185">Reference proteome</keyword>
<evidence type="ECO:0000313" key="2">
    <source>
        <dbReference type="EMBL" id="RPA77306.1"/>
    </source>
</evidence>
<proteinExistence type="predicted"/>
<protein>
    <submittedName>
        <fullName evidence="2">Uncharacterized protein</fullName>
    </submittedName>
</protein>
<organism evidence="2 3">
    <name type="scientific">Ascobolus immersus RN42</name>
    <dbReference type="NCBI Taxonomy" id="1160509"/>
    <lineage>
        <taxon>Eukaryota</taxon>
        <taxon>Fungi</taxon>
        <taxon>Dikarya</taxon>
        <taxon>Ascomycota</taxon>
        <taxon>Pezizomycotina</taxon>
        <taxon>Pezizomycetes</taxon>
        <taxon>Pezizales</taxon>
        <taxon>Ascobolaceae</taxon>
        <taxon>Ascobolus</taxon>
    </lineage>
</organism>
<reference evidence="2 3" key="1">
    <citation type="journal article" date="2018" name="Nat. Ecol. Evol.">
        <title>Pezizomycetes genomes reveal the molecular basis of ectomycorrhizal truffle lifestyle.</title>
        <authorList>
            <person name="Murat C."/>
            <person name="Payen T."/>
            <person name="Noel B."/>
            <person name="Kuo A."/>
            <person name="Morin E."/>
            <person name="Chen J."/>
            <person name="Kohler A."/>
            <person name="Krizsan K."/>
            <person name="Balestrini R."/>
            <person name="Da Silva C."/>
            <person name="Montanini B."/>
            <person name="Hainaut M."/>
            <person name="Levati E."/>
            <person name="Barry K.W."/>
            <person name="Belfiori B."/>
            <person name="Cichocki N."/>
            <person name="Clum A."/>
            <person name="Dockter R.B."/>
            <person name="Fauchery L."/>
            <person name="Guy J."/>
            <person name="Iotti M."/>
            <person name="Le Tacon F."/>
            <person name="Lindquist E.A."/>
            <person name="Lipzen A."/>
            <person name="Malagnac F."/>
            <person name="Mello A."/>
            <person name="Molinier V."/>
            <person name="Miyauchi S."/>
            <person name="Poulain J."/>
            <person name="Riccioni C."/>
            <person name="Rubini A."/>
            <person name="Sitrit Y."/>
            <person name="Splivallo R."/>
            <person name="Traeger S."/>
            <person name="Wang M."/>
            <person name="Zifcakova L."/>
            <person name="Wipf D."/>
            <person name="Zambonelli A."/>
            <person name="Paolocci F."/>
            <person name="Nowrousian M."/>
            <person name="Ottonello S."/>
            <person name="Baldrian P."/>
            <person name="Spatafora J.W."/>
            <person name="Henrissat B."/>
            <person name="Nagy L.G."/>
            <person name="Aury J.M."/>
            <person name="Wincker P."/>
            <person name="Grigoriev I.V."/>
            <person name="Bonfante P."/>
            <person name="Martin F.M."/>
        </authorList>
    </citation>
    <scope>NUCLEOTIDE SEQUENCE [LARGE SCALE GENOMIC DNA]</scope>
    <source>
        <strain evidence="2 3">RN42</strain>
    </source>
</reference>
<dbReference type="Proteomes" id="UP000275078">
    <property type="component" value="Unassembled WGS sequence"/>
</dbReference>
<dbReference type="EMBL" id="ML119728">
    <property type="protein sequence ID" value="RPA77306.1"/>
    <property type="molecule type" value="Genomic_DNA"/>
</dbReference>
<gene>
    <name evidence="2" type="ORF">BJ508DRAFT_310269</name>
</gene>
<feature type="compositionally biased region" description="Polar residues" evidence="1">
    <location>
        <begin position="1"/>
        <end position="14"/>
    </location>
</feature>
<evidence type="ECO:0000313" key="3">
    <source>
        <dbReference type="Proteomes" id="UP000275078"/>
    </source>
</evidence>
<dbReference type="AlphaFoldDB" id="A0A3N4HW34"/>
<feature type="region of interest" description="Disordered" evidence="1">
    <location>
        <begin position="1"/>
        <end position="20"/>
    </location>
</feature>
<evidence type="ECO:0000256" key="1">
    <source>
        <dbReference type="SAM" id="MobiDB-lite"/>
    </source>
</evidence>
<name>A0A3N4HW34_ASCIM</name>